<feature type="domain" description="HTH iclR-type" evidence="1">
    <location>
        <begin position="12"/>
        <end position="72"/>
    </location>
</feature>
<sequence>MNALTEIAGCHRGVLTGAFEILDVLGHADAGLGLTDLAHQTGLAKSTVHRLAEQLVSVDAVQRIGQRYFIGPAVARLGRCWQPDPQLRQAAYAWVRTLAALAQTAAAVYVLCEGRGHLVTATVGRSQSWLPPVDLDAVRLPRTAIGRALLACYDTDGPGFPACRWRRPSDLPGWREVVADDRGATGGFGWIAAPVRRSDGLPAAAVGAIVVEAVVPPRLKDAVISAAEQIGRACDGAPVR</sequence>
<dbReference type="Proteomes" id="UP001519535">
    <property type="component" value="Unassembled WGS sequence"/>
</dbReference>
<dbReference type="RefSeq" id="WP_214094283.1">
    <property type="nucleotide sequence ID" value="NZ_JAHCLR010000043.1"/>
</dbReference>
<protein>
    <submittedName>
        <fullName evidence="2">Helix-turn-helix domain-containing protein</fullName>
    </submittedName>
</protein>
<dbReference type="SMART" id="SM00346">
    <property type="entry name" value="HTH_ICLR"/>
    <property type="match status" value="1"/>
</dbReference>
<dbReference type="PANTHER" id="PTHR30136">
    <property type="entry name" value="HELIX-TURN-HELIX TRANSCRIPTIONAL REGULATOR, ICLR FAMILY"/>
    <property type="match status" value="1"/>
</dbReference>
<comment type="caution">
    <text evidence="2">The sequence shown here is derived from an EMBL/GenBank/DDBJ whole genome shotgun (WGS) entry which is preliminary data.</text>
</comment>
<dbReference type="Pfam" id="PF09339">
    <property type="entry name" value="HTH_IclR"/>
    <property type="match status" value="1"/>
</dbReference>
<dbReference type="SUPFAM" id="SSF55781">
    <property type="entry name" value="GAF domain-like"/>
    <property type="match status" value="1"/>
</dbReference>
<dbReference type="PROSITE" id="PS51077">
    <property type="entry name" value="HTH_ICLR"/>
    <property type="match status" value="1"/>
</dbReference>
<dbReference type="PANTHER" id="PTHR30136:SF24">
    <property type="entry name" value="HTH-TYPE TRANSCRIPTIONAL REPRESSOR ALLR"/>
    <property type="match status" value="1"/>
</dbReference>
<organism evidence="2 3">
    <name type="scientific">Mycolicibacter acidiphilus</name>
    <dbReference type="NCBI Taxonomy" id="2835306"/>
    <lineage>
        <taxon>Bacteria</taxon>
        <taxon>Bacillati</taxon>
        <taxon>Actinomycetota</taxon>
        <taxon>Actinomycetes</taxon>
        <taxon>Mycobacteriales</taxon>
        <taxon>Mycobacteriaceae</taxon>
        <taxon>Mycolicibacter</taxon>
    </lineage>
</organism>
<proteinExistence type="predicted"/>
<dbReference type="Gene3D" id="1.10.10.10">
    <property type="entry name" value="Winged helix-like DNA-binding domain superfamily/Winged helix DNA-binding domain"/>
    <property type="match status" value="1"/>
</dbReference>
<evidence type="ECO:0000313" key="2">
    <source>
        <dbReference type="EMBL" id="MBS9535427.1"/>
    </source>
</evidence>
<dbReference type="EMBL" id="JAHCLR010000043">
    <property type="protein sequence ID" value="MBS9535427.1"/>
    <property type="molecule type" value="Genomic_DNA"/>
</dbReference>
<gene>
    <name evidence="2" type="ORF">KIH27_17725</name>
</gene>
<dbReference type="InterPro" id="IPR005471">
    <property type="entry name" value="Tscrpt_reg_IclR_N"/>
</dbReference>
<dbReference type="InterPro" id="IPR036390">
    <property type="entry name" value="WH_DNA-bd_sf"/>
</dbReference>
<dbReference type="InterPro" id="IPR050707">
    <property type="entry name" value="HTH_MetabolicPath_Reg"/>
</dbReference>
<dbReference type="InterPro" id="IPR036388">
    <property type="entry name" value="WH-like_DNA-bd_sf"/>
</dbReference>
<keyword evidence="3" id="KW-1185">Reference proteome</keyword>
<evidence type="ECO:0000313" key="3">
    <source>
        <dbReference type="Proteomes" id="UP001519535"/>
    </source>
</evidence>
<evidence type="ECO:0000259" key="1">
    <source>
        <dbReference type="PROSITE" id="PS51077"/>
    </source>
</evidence>
<name>A0ABS5RM89_9MYCO</name>
<accession>A0ABS5RM89</accession>
<dbReference type="SUPFAM" id="SSF46785">
    <property type="entry name" value="Winged helix' DNA-binding domain"/>
    <property type="match status" value="1"/>
</dbReference>
<reference evidence="2 3" key="1">
    <citation type="submission" date="2021-05" db="EMBL/GenBank/DDBJ databases">
        <title>Mycobacterium acidophilum sp. nov., an extremely acid-tolerant member of the genus Mycobacterium.</title>
        <authorList>
            <person name="Xia J."/>
        </authorList>
    </citation>
    <scope>NUCLEOTIDE SEQUENCE [LARGE SCALE GENOMIC DNA]</scope>
    <source>
        <strain evidence="2 3">M1</strain>
    </source>
</reference>